<accession>A0ABS8ZR36</accession>
<comment type="caution">
    <text evidence="3">The sequence shown here is derived from an EMBL/GenBank/DDBJ whole genome shotgun (WGS) entry which is preliminary data.</text>
</comment>
<dbReference type="PANTHER" id="PTHR35807:SF1">
    <property type="entry name" value="TRANSCRIPTIONAL REGULATOR REDD"/>
    <property type="match status" value="1"/>
</dbReference>
<dbReference type="Proteomes" id="UP001521150">
    <property type="component" value="Unassembled WGS sequence"/>
</dbReference>
<reference evidence="3 4" key="1">
    <citation type="submission" date="2021-12" db="EMBL/GenBank/DDBJ databases">
        <title>Genome sequence of Kibdelosporangium philippinense ATCC 49844.</title>
        <authorList>
            <person name="Fedorov E.A."/>
            <person name="Omeragic M."/>
            <person name="Shalygina K.F."/>
            <person name="Maclea K.S."/>
        </authorList>
    </citation>
    <scope>NUCLEOTIDE SEQUENCE [LARGE SCALE GENOMIC DNA]</scope>
    <source>
        <strain evidence="3 4">ATCC 49844</strain>
    </source>
</reference>
<dbReference type="InterPro" id="IPR001867">
    <property type="entry name" value="OmpR/PhoB-type_DNA-bd"/>
</dbReference>
<dbReference type="InterPro" id="IPR036388">
    <property type="entry name" value="WH-like_DNA-bd_sf"/>
</dbReference>
<keyword evidence="1" id="KW-0238">DNA-binding</keyword>
<dbReference type="Gene3D" id="1.10.10.10">
    <property type="entry name" value="Winged helix-like DNA-binding domain superfamily/Winged helix DNA-binding domain"/>
    <property type="match status" value="1"/>
</dbReference>
<dbReference type="InterPro" id="IPR051677">
    <property type="entry name" value="AfsR-DnrI-RedD_regulator"/>
</dbReference>
<feature type="domain" description="OmpR/PhoB-type" evidence="2">
    <location>
        <begin position="17"/>
        <end position="90"/>
    </location>
</feature>
<dbReference type="InterPro" id="IPR016032">
    <property type="entry name" value="Sig_transdc_resp-reg_C-effctor"/>
</dbReference>
<name>A0ABS8ZR36_9PSEU</name>
<gene>
    <name evidence="3" type="ORF">LWC34_46340</name>
</gene>
<evidence type="ECO:0000313" key="3">
    <source>
        <dbReference type="EMBL" id="MCE7010175.1"/>
    </source>
</evidence>
<evidence type="ECO:0000313" key="4">
    <source>
        <dbReference type="Proteomes" id="UP001521150"/>
    </source>
</evidence>
<evidence type="ECO:0000256" key="1">
    <source>
        <dbReference type="ARBA" id="ARBA00023125"/>
    </source>
</evidence>
<evidence type="ECO:0000259" key="2">
    <source>
        <dbReference type="SMART" id="SM00862"/>
    </source>
</evidence>
<sequence length="116" mass="12671">MATYVRLLGLFEVVRDGRQVEVGGPVGMAIVAALAYPPDTKVLPDQLTTAVWAASDAVTADNLYRHITRLRHALAPSGLGIVGHRPGYRLPIQPDRVDAIQFDELLRAAETRADFH</sequence>
<dbReference type="SMART" id="SM00862">
    <property type="entry name" value="Trans_reg_C"/>
    <property type="match status" value="1"/>
</dbReference>
<organism evidence="3 4">
    <name type="scientific">Kibdelosporangium philippinense</name>
    <dbReference type="NCBI Taxonomy" id="211113"/>
    <lineage>
        <taxon>Bacteria</taxon>
        <taxon>Bacillati</taxon>
        <taxon>Actinomycetota</taxon>
        <taxon>Actinomycetes</taxon>
        <taxon>Pseudonocardiales</taxon>
        <taxon>Pseudonocardiaceae</taxon>
        <taxon>Kibdelosporangium</taxon>
    </lineage>
</organism>
<protein>
    <recommendedName>
        <fullName evidence="2">OmpR/PhoB-type domain-containing protein</fullName>
    </recommendedName>
</protein>
<dbReference type="PANTHER" id="PTHR35807">
    <property type="entry name" value="TRANSCRIPTIONAL REGULATOR REDD-RELATED"/>
    <property type="match status" value="1"/>
</dbReference>
<keyword evidence="4" id="KW-1185">Reference proteome</keyword>
<proteinExistence type="predicted"/>
<dbReference type="EMBL" id="JAJVCN010000004">
    <property type="protein sequence ID" value="MCE7010175.1"/>
    <property type="molecule type" value="Genomic_DNA"/>
</dbReference>
<dbReference type="RefSeq" id="WP_233731646.1">
    <property type="nucleotide sequence ID" value="NZ_JAJVCN010000004.1"/>
</dbReference>
<dbReference type="SUPFAM" id="SSF46894">
    <property type="entry name" value="C-terminal effector domain of the bipartite response regulators"/>
    <property type="match status" value="1"/>
</dbReference>